<dbReference type="PROSITE" id="PS50234">
    <property type="entry name" value="VWFA"/>
    <property type="match status" value="1"/>
</dbReference>
<accession>A0A225D7L2</accession>
<evidence type="ECO:0000313" key="4">
    <source>
        <dbReference type="Proteomes" id="UP000214646"/>
    </source>
</evidence>
<dbReference type="Proteomes" id="UP000214646">
    <property type="component" value="Unassembled WGS sequence"/>
</dbReference>
<sequence>MELTQPWFLLGLLALPVVVWYFYRGLTDFSKWQRVAALAARAAIVTLLVVSLAGLTWLLPSKELFVVFAVDDSLSVGDEAKPVVDQFLDQATAAAGTNKYAFVKFGAEPGAVAADRAAPGPANRRGTNIAAALEVATAAVPPAYVPRVVLLSDGNQTAGDAIRAALAGRVPVSTVPLPTRADPEVQVSAVNVPAQVRDGEPFNVEVVVDSNHDDEGEIEVYRGNYKVISEKWSIKKGENRKHFRQQIVGEKTTEYTARIKGFKDKFLDNNAAMGLVSGGGKPRVLLVDSDPKHAKHLAFALEQEGIRVDTRPAQGIPDNLSDLQNYELLALSNVPATSMSTRQMNLIRTYVQELGGGLIMIGGDQAFGLGGYYKTTIEEIMPVRSDFEKEKEKPSLAMILVIDKSGSMGGVKMEMAKDAAKAAVELLGPKDKVGVIAFDGDLFWISEVQSAANKGQIIDKISGIEAGGGTTMGPPMEAAYEALTNTPAKLKHVIVLTDGVSEPADFEGIAANMAQAKMTCTTVAVGDDCDFKLLQEIARIGNGRYYQAEDPSNVPQIFAKETVTASKSAINEQPFTPIVTRPSQVVADIKFDDAPFLLGYVTTRPKPTCELILSTEKGDPLLAWWRYGLGMSVAFTSDAKSRWAAEWLSWPGYSKFWAQVVRHAMRKSDAKGVFVQVDQKDGKAKVTLDAVKTDGKFLNEAATEMTVVEPQGGQQKLAMTQTAPGRYVGEFPADKSGTYHVQMTQTAKGQAATQQSRGLVVNYDEELRIRPPDEKLLEGVAQASGGTFRPDPAAVFAPDARTASRPLPLWPYLLIAAALIFLADVALRRIDFDLMLGRSKPPMKMVMAKG</sequence>
<dbReference type="SUPFAM" id="SSF53300">
    <property type="entry name" value="vWA-like"/>
    <property type="match status" value="2"/>
</dbReference>
<protein>
    <recommendedName>
        <fullName evidence="2">VWFA domain-containing protein</fullName>
    </recommendedName>
</protein>
<dbReference type="AlphaFoldDB" id="A0A225D7L2"/>
<evidence type="ECO:0000313" key="3">
    <source>
        <dbReference type="EMBL" id="OWK36953.1"/>
    </source>
</evidence>
<dbReference type="EMBL" id="NIDE01000015">
    <property type="protein sequence ID" value="OWK36953.1"/>
    <property type="molecule type" value="Genomic_DNA"/>
</dbReference>
<feature type="transmembrane region" description="Helical" evidence="1">
    <location>
        <begin position="6"/>
        <end position="23"/>
    </location>
</feature>
<dbReference type="SMART" id="SM00327">
    <property type="entry name" value="VWA"/>
    <property type="match status" value="1"/>
</dbReference>
<reference evidence="4" key="1">
    <citation type="submission" date="2017-06" db="EMBL/GenBank/DDBJ databases">
        <title>Genome analysis of Fimbriiglobus ruber SP5, the first member of the order Planctomycetales with confirmed chitinolytic capability.</title>
        <authorList>
            <person name="Ravin N.V."/>
            <person name="Rakitin A.L."/>
            <person name="Ivanova A.A."/>
            <person name="Beletsky A.V."/>
            <person name="Kulichevskaya I.S."/>
            <person name="Mardanov A.V."/>
            <person name="Dedysh S.N."/>
        </authorList>
    </citation>
    <scope>NUCLEOTIDE SEQUENCE [LARGE SCALE GENOMIC DNA]</scope>
    <source>
        <strain evidence="4">SP5</strain>
    </source>
</reference>
<evidence type="ECO:0000259" key="2">
    <source>
        <dbReference type="PROSITE" id="PS50234"/>
    </source>
</evidence>
<dbReference type="Gene3D" id="3.40.50.410">
    <property type="entry name" value="von Willebrand factor, type A domain"/>
    <property type="match status" value="2"/>
</dbReference>
<feature type="transmembrane region" description="Helical" evidence="1">
    <location>
        <begin position="35"/>
        <end position="59"/>
    </location>
</feature>
<dbReference type="PANTHER" id="PTHR37947">
    <property type="entry name" value="BLL2462 PROTEIN"/>
    <property type="match status" value="1"/>
</dbReference>
<name>A0A225D7L2_9BACT</name>
<organism evidence="3 4">
    <name type="scientific">Fimbriiglobus ruber</name>
    <dbReference type="NCBI Taxonomy" id="1908690"/>
    <lineage>
        <taxon>Bacteria</taxon>
        <taxon>Pseudomonadati</taxon>
        <taxon>Planctomycetota</taxon>
        <taxon>Planctomycetia</taxon>
        <taxon>Gemmatales</taxon>
        <taxon>Gemmataceae</taxon>
        <taxon>Fimbriiglobus</taxon>
    </lineage>
</organism>
<dbReference type="Pfam" id="PF07090">
    <property type="entry name" value="GATase1_like"/>
    <property type="match status" value="1"/>
</dbReference>
<dbReference type="Pfam" id="PF00092">
    <property type="entry name" value="VWA"/>
    <property type="match status" value="1"/>
</dbReference>
<dbReference type="InterPro" id="IPR029062">
    <property type="entry name" value="Class_I_gatase-like"/>
</dbReference>
<comment type="caution">
    <text evidence="3">The sequence shown here is derived from an EMBL/GenBank/DDBJ whole genome shotgun (WGS) entry which is preliminary data.</text>
</comment>
<keyword evidence="1" id="KW-1133">Transmembrane helix</keyword>
<dbReference type="PANTHER" id="PTHR37947:SF2">
    <property type="entry name" value="VON WILLEBRAND FACTOR TYPE A"/>
    <property type="match status" value="1"/>
</dbReference>
<dbReference type="InterPro" id="IPR036465">
    <property type="entry name" value="vWFA_dom_sf"/>
</dbReference>
<keyword evidence="4" id="KW-1185">Reference proteome</keyword>
<proteinExistence type="predicted"/>
<dbReference type="InterPro" id="IPR002035">
    <property type="entry name" value="VWF_A"/>
</dbReference>
<feature type="transmembrane region" description="Helical" evidence="1">
    <location>
        <begin position="809"/>
        <end position="827"/>
    </location>
</feature>
<dbReference type="Gene3D" id="3.40.50.880">
    <property type="match status" value="1"/>
</dbReference>
<evidence type="ECO:0000256" key="1">
    <source>
        <dbReference type="SAM" id="Phobius"/>
    </source>
</evidence>
<dbReference type="SUPFAM" id="SSF52317">
    <property type="entry name" value="Class I glutamine amidotransferase-like"/>
    <property type="match status" value="1"/>
</dbReference>
<gene>
    <name evidence="3" type="ORF">FRUB_07875</name>
</gene>
<dbReference type="Pfam" id="PF13768">
    <property type="entry name" value="VWA_3"/>
    <property type="match status" value="1"/>
</dbReference>
<feature type="domain" description="VWFA" evidence="2">
    <location>
        <begin position="397"/>
        <end position="562"/>
    </location>
</feature>
<dbReference type="InterPro" id="IPR010768">
    <property type="entry name" value="GATase1-like"/>
</dbReference>
<keyword evidence="1" id="KW-0472">Membrane</keyword>
<keyword evidence="1" id="KW-0812">Transmembrane</keyword>